<dbReference type="OMA" id="WMVQFCG"/>
<name>J3M843_ORYBR</name>
<dbReference type="KEGG" id="obr:102721368"/>
<organism evidence="2">
    <name type="scientific">Oryza brachyantha</name>
    <name type="common">malo sina</name>
    <dbReference type="NCBI Taxonomy" id="4533"/>
    <lineage>
        <taxon>Eukaryota</taxon>
        <taxon>Viridiplantae</taxon>
        <taxon>Streptophyta</taxon>
        <taxon>Embryophyta</taxon>
        <taxon>Tracheophyta</taxon>
        <taxon>Spermatophyta</taxon>
        <taxon>Magnoliopsida</taxon>
        <taxon>Liliopsida</taxon>
        <taxon>Poales</taxon>
        <taxon>Poaceae</taxon>
        <taxon>BOP clade</taxon>
        <taxon>Oryzoideae</taxon>
        <taxon>Oryzeae</taxon>
        <taxon>Oryzinae</taxon>
        <taxon>Oryza</taxon>
    </lineage>
</organism>
<dbReference type="STRING" id="4533.J3M843"/>
<dbReference type="AlphaFoldDB" id="J3M843"/>
<keyword evidence="3" id="KW-1185">Reference proteome</keyword>
<protein>
    <submittedName>
        <fullName evidence="2">Uncharacterized protein</fullName>
    </submittedName>
</protein>
<dbReference type="Proteomes" id="UP000006038">
    <property type="component" value="Chromosome 5"/>
</dbReference>
<dbReference type="eggNOG" id="ENOG502SVQT">
    <property type="taxonomic scope" value="Eukaryota"/>
</dbReference>
<dbReference type="OrthoDB" id="691043at2759"/>
<feature type="region of interest" description="Disordered" evidence="1">
    <location>
        <begin position="149"/>
        <end position="183"/>
    </location>
</feature>
<feature type="compositionally biased region" description="Low complexity" evidence="1">
    <location>
        <begin position="149"/>
        <end position="161"/>
    </location>
</feature>
<reference evidence="2" key="2">
    <citation type="submission" date="2013-04" db="UniProtKB">
        <authorList>
            <consortium name="EnsemblPlants"/>
        </authorList>
    </citation>
    <scope>IDENTIFICATION</scope>
</reference>
<reference evidence="2" key="1">
    <citation type="journal article" date="2013" name="Nat. Commun.">
        <title>Whole-genome sequencing of Oryza brachyantha reveals mechanisms underlying Oryza genome evolution.</title>
        <authorList>
            <person name="Chen J."/>
            <person name="Huang Q."/>
            <person name="Gao D."/>
            <person name="Wang J."/>
            <person name="Lang Y."/>
            <person name="Liu T."/>
            <person name="Li B."/>
            <person name="Bai Z."/>
            <person name="Luis Goicoechea J."/>
            <person name="Liang C."/>
            <person name="Chen C."/>
            <person name="Zhang W."/>
            <person name="Sun S."/>
            <person name="Liao Y."/>
            <person name="Zhang X."/>
            <person name="Yang L."/>
            <person name="Song C."/>
            <person name="Wang M."/>
            <person name="Shi J."/>
            <person name="Liu G."/>
            <person name="Liu J."/>
            <person name="Zhou H."/>
            <person name="Zhou W."/>
            <person name="Yu Q."/>
            <person name="An N."/>
            <person name="Chen Y."/>
            <person name="Cai Q."/>
            <person name="Wang B."/>
            <person name="Liu B."/>
            <person name="Min J."/>
            <person name="Huang Y."/>
            <person name="Wu H."/>
            <person name="Li Z."/>
            <person name="Zhang Y."/>
            <person name="Yin Y."/>
            <person name="Song W."/>
            <person name="Jiang J."/>
            <person name="Jackson S.A."/>
            <person name="Wing R.A."/>
            <person name="Wang J."/>
            <person name="Chen M."/>
        </authorList>
    </citation>
    <scope>NUCLEOTIDE SEQUENCE [LARGE SCALE GENOMIC DNA]</scope>
    <source>
        <strain evidence="2">cv. IRGC 101232</strain>
    </source>
</reference>
<dbReference type="PANTHER" id="PTHR33257">
    <property type="entry name" value="OS05G0165500 PROTEIN"/>
    <property type="match status" value="1"/>
</dbReference>
<proteinExistence type="predicted"/>
<sequence>MPPDGGEAASKPQSPLRITHDGEFYARLLTKESSQGTPSFRYCAAGAGAVPFVWESHPGTPKVDATSSCMLASGAAADVPAITPPPSYHLRAAAVSASHGHSGRIKGGGGGGGGGRSSKYCGYYKLKWIKIGFIAAVFRRLALGKSRASSSSTVQPSPSTRWLFSGSDSVETSDHQAAPPSSSKGGLLCLSVRPSPWMVQFCGGRSIRRIDTGSWATSHGWA</sequence>
<accession>J3M843</accession>
<dbReference type="Gramene" id="OB05G27670.1">
    <property type="protein sequence ID" value="OB05G27670.1"/>
    <property type="gene ID" value="OB05G27670"/>
</dbReference>
<evidence type="ECO:0000313" key="2">
    <source>
        <dbReference type="EnsemblPlants" id="OB05G27670.1"/>
    </source>
</evidence>
<evidence type="ECO:0000313" key="3">
    <source>
        <dbReference type="Proteomes" id="UP000006038"/>
    </source>
</evidence>
<dbReference type="EnsemblPlants" id="OB05G27670.1">
    <property type="protein sequence ID" value="OB05G27670.1"/>
    <property type="gene ID" value="OB05G27670"/>
</dbReference>
<dbReference type="GeneID" id="102721368"/>
<evidence type="ECO:0000256" key="1">
    <source>
        <dbReference type="SAM" id="MobiDB-lite"/>
    </source>
</evidence>
<dbReference type="HOGENOM" id="CLU_080273_1_0_1"/>
<dbReference type="PANTHER" id="PTHR33257:SF61">
    <property type="entry name" value="OS05G0476000 PROTEIN"/>
    <property type="match status" value="1"/>
</dbReference>